<dbReference type="OrthoDB" id="247597at2759"/>
<feature type="compositionally biased region" description="Polar residues" evidence="1">
    <location>
        <begin position="207"/>
        <end position="216"/>
    </location>
</feature>
<dbReference type="VEuPathDB" id="TriTrypDB:Tbg972.7.2320"/>
<evidence type="ECO:0008006" key="4">
    <source>
        <dbReference type="Google" id="ProtNLM"/>
    </source>
</evidence>
<dbReference type="GeneID" id="23862387"/>
<feature type="compositionally biased region" description="Polar residues" evidence="1">
    <location>
        <begin position="149"/>
        <end position="198"/>
    </location>
</feature>
<feature type="region of interest" description="Disordered" evidence="1">
    <location>
        <begin position="132"/>
        <end position="243"/>
    </location>
</feature>
<reference evidence="3" key="1">
    <citation type="journal article" date="2010" name="PLoS Negl. Trop. Dis.">
        <title>The genome sequence of Trypanosoma brucei gambiense, causative agent of chronic human african trypanosomiasis.</title>
        <authorList>
            <person name="Jackson A.P."/>
            <person name="Sanders M."/>
            <person name="Berry A."/>
            <person name="McQuillan J."/>
            <person name="Aslett M.A."/>
            <person name="Quail M.A."/>
            <person name="Chukualim B."/>
            <person name="Capewell P."/>
            <person name="MacLeod A."/>
            <person name="Melville S.E."/>
            <person name="Gibson W."/>
            <person name="Barry J.D."/>
            <person name="Berriman M."/>
            <person name="Hertz-Fowler C."/>
        </authorList>
    </citation>
    <scope>NUCLEOTIDE SEQUENCE [LARGE SCALE GENOMIC DNA]</scope>
    <source>
        <strain evidence="3">MHOM/CI/86/DAL972</strain>
    </source>
</reference>
<dbReference type="KEGG" id="tbg:TbgDal_VII2320"/>
<feature type="compositionally biased region" description="Polar residues" evidence="1">
    <location>
        <begin position="92"/>
        <end position="117"/>
    </location>
</feature>
<feature type="compositionally biased region" description="Low complexity" evidence="1">
    <location>
        <begin position="137"/>
        <end position="148"/>
    </location>
</feature>
<gene>
    <name evidence="2" type="ORF">TbgDal_VII2320</name>
</gene>
<name>C9ZSD2_TRYB9</name>
<protein>
    <recommendedName>
        <fullName evidence="4">BAG domain-containing protein</fullName>
    </recommendedName>
</protein>
<proteinExistence type="predicted"/>
<sequence>MHQTSATVTTRLRSSRGEVIDLVLPRDCTVERLVNFLVNQYDYPKGTRIVHDYQEIGPCSALSDFPDGSLIIELPTNVSQRSRVQSHHQHPYCTQQQTDSPRQQGQPQQNDNLPYNRTMESAYSPKQRTFASGVRLSGGSPPLASLSGWQSPKRQPTSEHQSVGNDTRYSAPSAFESANSRPQTSHHNNAATGRQTIPSPMGVPPNITRSSFTTESESAKAADDFQPDMKQQSQPSEPLSPRSVVSLRCLSPGLKRNVLLTLPDEATLDDVLLAAVAQEPRLAGCKLVFRGKQLNNLSTKLSSCGIRSGVGTIEPVPINPDADGIYSLYFSPNEVNGVQKTMLIEIESNIAAMEPMVNQDGLTLNQRQGYYEELMRILFRTDGLNDLEDEWRLRRKQAVKRLTELQDNLKVDGVV</sequence>
<dbReference type="GO" id="GO:0051087">
    <property type="term" value="F:protein-folding chaperone binding"/>
    <property type="evidence" value="ECO:0007669"/>
    <property type="project" value="InterPro"/>
</dbReference>
<evidence type="ECO:0000256" key="1">
    <source>
        <dbReference type="SAM" id="MobiDB-lite"/>
    </source>
</evidence>
<dbReference type="AlphaFoldDB" id="C9ZSD2"/>
<feature type="region of interest" description="Disordered" evidence="1">
    <location>
        <begin position="80"/>
        <end position="117"/>
    </location>
</feature>
<organism evidence="2 3">
    <name type="scientific">Trypanosoma brucei gambiense (strain MHOM/CI/86/DAL972)</name>
    <dbReference type="NCBI Taxonomy" id="679716"/>
    <lineage>
        <taxon>Eukaryota</taxon>
        <taxon>Discoba</taxon>
        <taxon>Euglenozoa</taxon>
        <taxon>Kinetoplastea</taxon>
        <taxon>Metakinetoplastina</taxon>
        <taxon>Trypanosomatida</taxon>
        <taxon>Trypanosomatidae</taxon>
        <taxon>Trypanosoma</taxon>
    </lineage>
</organism>
<accession>C9ZSD2</accession>
<dbReference type="Gene3D" id="1.20.58.120">
    <property type="entry name" value="BAG domain"/>
    <property type="match status" value="1"/>
</dbReference>
<evidence type="ECO:0000313" key="3">
    <source>
        <dbReference type="Proteomes" id="UP000002316"/>
    </source>
</evidence>
<dbReference type="SUPFAM" id="SSF63491">
    <property type="entry name" value="BAG domain"/>
    <property type="match status" value="1"/>
</dbReference>
<dbReference type="RefSeq" id="XP_011774551.1">
    <property type="nucleotide sequence ID" value="XM_011776249.1"/>
</dbReference>
<dbReference type="Proteomes" id="UP000002316">
    <property type="component" value="Chromosome 7"/>
</dbReference>
<dbReference type="EMBL" id="FN554970">
    <property type="protein sequence ID" value="CBH12270.1"/>
    <property type="molecule type" value="Genomic_DNA"/>
</dbReference>
<evidence type="ECO:0000313" key="2">
    <source>
        <dbReference type="EMBL" id="CBH12270.1"/>
    </source>
</evidence>
<dbReference type="InterPro" id="IPR036533">
    <property type="entry name" value="BAG_dom_sf"/>
</dbReference>